<dbReference type="OrthoDB" id="5841748at2759"/>
<dbReference type="Gene3D" id="3.40.630.10">
    <property type="entry name" value="Zn peptidases"/>
    <property type="match status" value="1"/>
</dbReference>
<dbReference type="AlphaFoldDB" id="A0A6P8I6T1"/>
<dbReference type="GO" id="GO:0004180">
    <property type="term" value="F:carboxypeptidase activity"/>
    <property type="evidence" value="ECO:0007669"/>
    <property type="project" value="TreeGrafter"/>
</dbReference>
<dbReference type="GeneID" id="116296541"/>
<dbReference type="Pfam" id="PF04389">
    <property type="entry name" value="Peptidase_M28"/>
    <property type="match status" value="1"/>
</dbReference>
<dbReference type="InterPro" id="IPR036757">
    <property type="entry name" value="TFR-like_dimer_dom_sf"/>
</dbReference>
<dbReference type="InterPro" id="IPR046450">
    <property type="entry name" value="PA_dom_sf"/>
</dbReference>
<organism evidence="4 5">
    <name type="scientific">Actinia tenebrosa</name>
    <name type="common">Australian red waratah sea anemone</name>
    <dbReference type="NCBI Taxonomy" id="6105"/>
    <lineage>
        <taxon>Eukaryota</taxon>
        <taxon>Metazoa</taxon>
        <taxon>Cnidaria</taxon>
        <taxon>Anthozoa</taxon>
        <taxon>Hexacorallia</taxon>
        <taxon>Actiniaria</taxon>
        <taxon>Actiniidae</taxon>
        <taxon>Actinia</taxon>
    </lineage>
</organism>
<name>A0A6P8I6T1_ACTTE</name>
<protein>
    <submittedName>
        <fullName evidence="5">Aminopeptidase NAALADL1-like</fullName>
    </submittedName>
</protein>
<dbReference type="CDD" id="cd08022">
    <property type="entry name" value="M28_PSMA_like"/>
    <property type="match status" value="1"/>
</dbReference>
<feature type="domain" description="Peptidase M28" evidence="3">
    <location>
        <begin position="375"/>
        <end position="580"/>
    </location>
</feature>
<dbReference type="SUPFAM" id="SSF47672">
    <property type="entry name" value="Transferrin receptor-like dimerisation domain"/>
    <property type="match status" value="1"/>
</dbReference>
<dbReference type="InterPro" id="IPR007484">
    <property type="entry name" value="Peptidase_M28"/>
</dbReference>
<accession>A0A6P8I6T1</accession>
<evidence type="ECO:0000313" key="4">
    <source>
        <dbReference type="Proteomes" id="UP000515163"/>
    </source>
</evidence>
<feature type="transmembrane region" description="Helical" evidence="2">
    <location>
        <begin position="40"/>
        <end position="60"/>
    </location>
</feature>
<dbReference type="FunFam" id="3.40.630.10:FF:000101">
    <property type="entry name" value="N-acetylated alpha-linked acidic dipeptidase like 1"/>
    <property type="match status" value="1"/>
</dbReference>
<dbReference type="KEGG" id="aten:116296541"/>
<sequence>MICLLSNVFVPSYKSKVFQGQLEEKTSNALGLAGFEMFRFYYQQFFILYICFLFGILPTGKCQGSQAQLMKTKSEFRKMVDKNEIKEILRRTTKRPHLAASKGEELITNYLRDTWKSYGFEVEEPEYEVVLSFPQEDKPNKVSIINNVTREVDYEIVGQLNVTAGRGHDGTIYTYTPFISASVNGTVEGELVFAGSGRKLDIQHLKNRGISIKGKIVLIYDIFGDWITIGNKEGAAGVILFSDPKFFAQEGTGVNDTFPNKPWLPGDAVLTSSPMDGRYIFGDPSTPLLPSTCGMAARPLNKRRKYGNFPLQTISYNHARYLLSRMQGEKAPKNMTGNLKVDYRLGPGLNTTNKNPAPVVRLEVNNQYVKKKIRNVIATIPGSEEPDRYVLIGNHKDAMSFGGSDASTGTATMMEISRVFWKLRQKGWRPRRTIKLCGWTAEEFALIGSTEWVQENLEVLKKRAVAYINIDQAIMATHILFVEASPLLGDVILNNAKELQDPVNSSITLFDSMVNSLPKSKDYPGEPHIYNMKYPTDHASFLHLLGLPVANFLYFFLYKDKQNIHPVYHTQYDTFEYIEKFGDPNFLYSRLVVRLLGSILLDLSDSEVLPFNVTRFAKSVQNAFKTLKNSTHSKRINVMQMAYLEKAVKSFVDMTKAFEFAKSRLTRQQKNPLVLRMLNDQMLGLEKIFLSPNAMRGLLDNLNDRIIKEIVVSYHNKDNMLLISEKFNNFDKIAGMKNLTQCEKDEYFKFEMSLIIKAVREATNLMTL</sequence>
<keyword evidence="2" id="KW-1133">Transmembrane helix</keyword>
<dbReference type="PANTHER" id="PTHR10404:SF78">
    <property type="entry name" value="N-ACETYLATED ALPHA-LINKED ACIDIC DIPEPTIDASE 2"/>
    <property type="match status" value="1"/>
</dbReference>
<evidence type="ECO:0000313" key="5">
    <source>
        <dbReference type="RefSeq" id="XP_031560435.1"/>
    </source>
</evidence>
<keyword evidence="4" id="KW-1185">Reference proteome</keyword>
<dbReference type="Gene3D" id="3.50.30.30">
    <property type="match status" value="1"/>
</dbReference>
<keyword evidence="2" id="KW-0472">Membrane</keyword>
<dbReference type="SUPFAM" id="SSF53187">
    <property type="entry name" value="Zn-dependent exopeptidases"/>
    <property type="match status" value="1"/>
</dbReference>
<dbReference type="InParanoid" id="A0A6P8I6T1"/>
<keyword evidence="2" id="KW-0812">Transmembrane</keyword>
<dbReference type="PANTHER" id="PTHR10404">
    <property type="entry name" value="N-ACETYLATED-ALPHA-LINKED ACIDIC DIPEPTIDASE"/>
    <property type="match status" value="1"/>
</dbReference>
<comment type="similarity">
    <text evidence="1">Belongs to the peptidase M28 family. M28B subfamily.</text>
</comment>
<dbReference type="InterPro" id="IPR039373">
    <property type="entry name" value="Peptidase_M28B"/>
</dbReference>
<dbReference type="Proteomes" id="UP000515163">
    <property type="component" value="Unplaced"/>
</dbReference>
<gene>
    <name evidence="5" type="primary">LOC116296541</name>
</gene>
<evidence type="ECO:0000256" key="1">
    <source>
        <dbReference type="ARBA" id="ARBA00005634"/>
    </source>
</evidence>
<dbReference type="RefSeq" id="XP_031560435.1">
    <property type="nucleotide sequence ID" value="XM_031704575.1"/>
</dbReference>
<evidence type="ECO:0000256" key="2">
    <source>
        <dbReference type="SAM" id="Phobius"/>
    </source>
</evidence>
<dbReference type="Gene3D" id="1.20.930.40">
    <property type="entry name" value="Transferrin receptor-like, dimerisation domain"/>
    <property type="match status" value="1"/>
</dbReference>
<reference evidence="5" key="1">
    <citation type="submission" date="2025-08" db="UniProtKB">
        <authorList>
            <consortium name="RefSeq"/>
        </authorList>
    </citation>
    <scope>IDENTIFICATION</scope>
    <source>
        <tissue evidence="5">Tentacle</tissue>
    </source>
</reference>
<evidence type="ECO:0000259" key="3">
    <source>
        <dbReference type="Pfam" id="PF04389"/>
    </source>
</evidence>
<dbReference type="SUPFAM" id="SSF52025">
    <property type="entry name" value="PA domain"/>
    <property type="match status" value="1"/>
</dbReference>
<proteinExistence type="inferred from homology"/>